<dbReference type="PROSITE" id="PS50022">
    <property type="entry name" value="FA58C_3"/>
    <property type="match status" value="1"/>
</dbReference>
<dbReference type="SMART" id="SM00710">
    <property type="entry name" value="PbH1"/>
    <property type="match status" value="8"/>
</dbReference>
<dbReference type="InterPro" id="IPR011050">
    <property type="entry name" value="Pectin_lyase_fold/virulence"/>
</dbReference>
<dbReference type="SUPFAM" id="SSF50370">
    <property type="entry name" value="Ricin B-like lectins"/>
    <property type="match status" value="1"/>
</dbReference>
<dbReference type="Pfam" id="PF22633">
    <property type="entry name" value="F5_F8_type_C_2"/>
    <property type="match status" value="1"/>
</dbReference>
<comment type="caution">
    <text evidence="3">The sequence shown here is derived from an EMBL/GenBank/DDBJ whole genome shotgun (WGS) entry which is preliminary data.</text>
</comment>
<dbReference type="PROSITE" id="PS51318">
    <property type="entry name" value="TAT"/>
    <property type="match status" value="1"/>
</dbReference>
<evidence type="ECO:0000259" key="2">
    <source>
        <dbReference type="PROSITE" id="PS50022"/>
    </source>
</evidence>
<gene>
    <name evidence="3" type="ORF">HP467_07040</name>
</gene>
<dbReference type="Gene3D" id="2.60.120.260">
    <property type="entry name" value="Galactose-binding domain-like"/>
    <property type="match status" value="1"/>
</dbReference>
<dbReference type="InterPro" id="IPR006311">
    <property type="entry name" value="TAT_signal"/>
</dbReference>
<reference evidence="3 4" key="1">
    <citation type="submission" date="2020-05" db="EMBL/GenBank/DDBJ databases">
        <title>Genome Sequencing of Type Strains.</title>
        <authorList>
            <person name="Lemaire J.F."/>
            <person name="Inderbitzin P."/>
            <person name="Gregorio O.A."/>
            <person name="Collins S.B."/>
            <person name="Wespe N."/>
            <person name="Knight-Connoni V."/>
        </authorList>
    </citation>
    <scope>NUCLEOTIDE SEQUENCE [LARGE SCALE GENOMIC DNA]</scope>
    <source>
        <strain evidence="3 4">DSM 20512</strain>
    </source>
</reference>
<dbReference type="InterPro" id="IPR035992">
    <property type="entry name" value="Ricin_B-like_lectins"/>
</dbReference>
<dbReference type="SMART" id="SM00458">
    <property type="entry name" value="RICIN"/>
    <property type="match status" value="1"/>
</dbReference>
<dbReference type="Pfam" id="PF14200">
    <property type="entry name" value="RicinB_lectin_2"/>
    <property type="match status" value="2"/>
</dbReference>
<dbReference type="PANTHER" id="PTHR36453">
    <property type="entry name" value="SECRETED PROTEIN-RELATED"/>
    <property type="match status" value="1"/>
</dbReference>
<dbReference type="InterPro" id="IPR000772">
    <property type="entry name" value="Ricin_B_lectin"/>
</dbReference>
<evidence type="ECO:0000313" key="4">
    <source>
        <dbReference type="Proteomes" id="UP000539146"/>
    </source>
</evidence>
<dbReference type="InterPro" id="IPR000421">
    <property type="entry name" value="FA58C"/>
</dbReference>
<name>A0A850DQT1_9MICO</name>
<dbReference type="Pfam" id="PF21231">
    <property type="entry name" value="GH141_M"/>
    <property type="match status" value="1"/>
</dbReference>
<proteinExistence type="predicted"/>
<dbReference type="EMBL" id="JABMCG010000094">
    <property type="protein sequence ID" value="NUU27867.1"/>
    <property type="molecule type" value="Genomic_DNA"/>
</dbReference>
<evidence type="ECO:0000313" key="3">
    <source>
        <dbReference type="EMBL" id="NUU27867.1"/>
    </source>
</evidence>
<organism evidence="3 4">
    <name type="scientific">Curtobacterium citreum</name>
    <dbReference type="NCBI Taxonomy" id="2036"/>
    <lineage>
        <taxon>Bacteria</taxon>
        <taxon>Bacillati</taxon>
        <taxon>Actinomycetota</taxon>
        <taxon>Actinomycetes</taxon>
        <taxon>Micrococcales</taxon>
        <taxon>Microbacteriaceae</taxon>
        <taxon>Curtobacterium</taxon>
    </lineage>
</organism>
<dbReference type="Proteomes" id="UP000539146">
    <property type="component" value="Unassembled WGS sequence"/>
</dbReference>
<dbReference type="AlphaFoldDB" id="A0A850DQT1"/>
<dbReference type="InterPro" id="IPR008979">
    <property type="entry name" value="Galactose-bd-like_sf"/>
</dbReference>
<dbReference type="SUPFAM" id="SSF51126">
    <property type="entry name" value="Pectin lyase-like"/>
    <property type="match status" value="1"/>
</dbReference>
<feature type="chain" id="PRO_5032912257" description="F5/8 type C domain-containing protein" evidence="1">
    <location>
        <begin position="40"/>
        <end position="907"/>
    </location>
</feature>
<dbReference type="Pfam" id="PF13229">
    <property type="entry name" value="Beta_helix"/>
    <property type="match status" value="1"/>
</dbReference>
<dbReference type="Gene3D" id="2.160.20.10">
    <property type="entry name" value="Single-stranded right-handed beta-helix, Pectin lyase-like"/>
    <property type="match status" value="2"/>
</dbReference>
<sequence length="907" mass="95012">MRRNHVRLFSHRKPLRAAGLLAAACVAVTLLSVPTAAHAATANLWVDPVKGSDSNPGTSSSQAFQTLAKAQSAVRTMNSNMSDDIVVNLLSGTYQQTATLALNASDSGTNGHTVRWQAAPEAQPTISGAKTISGWTSAGNGIYKASVGSSDFRQLYVNGERATRGRYPDNGSWFQIQASSAANKTITVPAASVGSWTSSGTPEMVLETQWGESYLRVKSVVVSGQSATVSFQDAESNILFQRPYPILANGSPFHWEASQAFVTQPGEWYLDNANGVVYYKPRPGENLSTASVTAPALQTLVDVSGSNLDSQASNISFSGITFTGTTWTMPTTSGYLNGQGGLYNVSANRQNQQYVGRPPAAVHVSDASNVTFSGDQFTNIGSTALDLDHGTTNSTAIGNVIHDVSGNGIMIGKFSDPNVEMHTLYNPPSSPAGTDARDVAKGNTVTNNLITRIGLDYYGTAAINAGWVNSTTITHNEISDVPWAGISVGWGWQHTAGAAGNNTVTNNDISNAVNRLCDTGAIYTLSVSPGSTFSNNYIHDIVPTAAACGSPIPGVYLDEGTDQVTVSNNVMSNTPGGTVHQNANGSNVTISNNTSTGKSVIQAAGLESAYAGLHAAVDLAQGKPASASSSYPGDQPSSVVDGNTATGWGSASSDTAPWWQVDLGSAVSVDQVQVVARQNLDQPATRTGFQIELSNDPSFATYTTVGRETTSIPDAGSATFDVNTTAQYRYVRVQRTDGQYSYLADVRVLGNATAIGSAPATPTVGGTGYVTIKNQNSGLLADVNQASTADGAQVVQYTANGGANQQWQLQSVGGGLYNIINRNSGKYLDDYNASFGHGSNIIQWTGNGGNNQLWYFQSNADGSYVIRNFLTNQAVEVSGASTAAGASLDQWIPVTQSNQNWTLSAVS</sequence>
<dbReference type="InterPro" id="IPR012334">
    <property type="entry name" value="Pectin_lyas_fold"/>
</dbReference>
<dbReference type="InterPro" id="IPR006626">
    <property type="entry name" value="PbH1"/>
</dbReference>
<dbReference type="PROSITE" id="PS50231">
    <property type="entry name" value="RICIN_B_LECTIN"/>
    <property type="match status" value="1"/>
</dbReference>
<accession>A0A850DQT1</accession>
<keyword evidence="1" id="KW-0732">Signal</keyword>
<dbReference type="InterPro" id="IPR039448">
    <property type="entry name" value="Beta_helix"/>
</dbReference>
<dbReference type="InterPro" id="IPR048482">
    <property type="entry name" value="GH141_ins"/>
</dbReference>
<dbReference type="CDD" id="cd00161">
    <property type="entry name" value="beta-trefoil_Ricin-like"/>
    <property type="match status" value="1"/>
</dbReference>
<evidence type="ECO:0000256" key="1">
    <source>
        <dbReference type="SAM" id="SignalP"/>
    </source>
</evidence>
<feature type="domain" description="F5/8 type C" evidence="2">
    <location>
        <begin position="599"/>
        <end position="751"/>
    </location>
</feature>
<dbReference type="SUPFAM" id="SSF49785">
    <property type="entry name" value="Galactose-binding domain-like"/>
    <property type="match status" value="1"/>
</dbReference>
<dbReference type="PANTHER" id="PTHR36453:SF1">
    <property type="entry name" value="RIGHT HANDED BETA HELIX DOMAIN-CONTAINING PROTEIN"/>
    <property type="match status" value="1"/>
</dbReference>
<dbReference type="Gene3D" id="2.80.10.50">
    <property type="match status" value="3"/>
</dbReference>
<protein>
    <recommendedName>
        <fullName evidence="2">F5/8 type C domain-containing protein</fullName>
    </recommendedName>
</protein>
<feature type="signal peptide" evidence="1">
    <location>
        <begin position="1"/>
        <end position="39"/>
    </location>
</feature>